<dbReference type="PANTHER" id="PTHR23235">
    <property type="entry name" value="KRUEPPEL-LIKE TRANSCRIPTION FACTOR"/>
    <property type="match status" value="1"/>
</dbReference>
<dbReference type="InterPro" id="IPR038441">
    <property type="entry name" value="THAP_Znf_sf"/>
</dbReference>
<dbReference type="Proteomes" id="UP001153712">
    <property type="component" value="Chromosome 6"/>
</dbReference>
<evidence type="ECO:0000256" key="5">
    <source>
        <dbReference type="ARBA" id="ARBA00022833"/>
    </source>
</evidence>
<dbReference type="SUPFAM" id="SSF57716">
    <property type="entry name" value="Glucocorticoid receptor-like (DNA-binding domain)"/>
    <property type="match status" value="1"/>
</dbReference>
<evidence type="ECO:0000256" key="1">
    <source>
        <dbReference type="ARBA" id="ARBA00004123"/>
    </source>
</evidence>
<evidence type="ECO:0000259" key="12">
    <source>
        <dbReference type="PROSITE" id="PS50950"/>
    </source>
</evidence>
<dbReference type="Gene3D" id="6.20.210.20">
    <property type="entry name" value="THAP domain"/>
    <property type="match status" value="1"/>
</dbReference>
<dbReference type="InterPro" id="IPR013087">
    <property type="entry name" value="Znf_C2H2_type"/>
</dbReference>
<dbReference type="EMBL" id="OU900099">
    <property type="protein sequence ID" value="CAG9863237.1"/>
    <property type="molecule type" value="Genomic_DNA"/>
</dbReference>
<keyword evidence="3" id="KW-0677">Repeat</keyword>
<evidence type="ECO:0000256" key="7">
    <source>
        <dbReference type="ARBA" id="ARBA00023242"/>
    </source>
</evidence>
<protein>
    <submittedName>
        <fullName evidence="13">Uncharacterized protein</fullName>
    </submittedName>
</protein>
<dbReference type="GO" id="GO:0008270">
    <property type="term" value="F:zinc ion binding"/>
    <property type="evidence" value="ECO:0007669"/>
    <property type="project" value="UniProtKB-KW"/>
</dbReference>
<evidence type="ECO:0000256" key="4">
    <source>
        <dbReference type="ARBA" id="ARBA00022771"/>
    </source>
</evidence>
<evidence type="ECO:0000256" key="9">
    <source>
        <dbReference type="PROSITE-ProRule" id="PRU00309"/>
    </source>
</evidence>
<feature type="region of interest" description="Disordered" evidence="10">
    <location>
        <begin position="216"/>
        <end position="256"/>
    </location>
</feature>
<keyword evidence="7" id="KW-0539">Nucleus</keyword>
<feature type="domain" description="C2H2-type" evidence="11">
    <location>
        <begin position="295"/>
        <end position="322"/>
    </location>
</feature>
<name>A0A9N9XQB0_PHYSR</name>
<dbReference type="FunFam" id="3.30.160.60:FF:000557">
    <property type="entry name" value="zinc finger and SCAN domain-containing protein 29"/>
    <property type="match status" value="1"/>
</dbReference>
<dbReference type="GO" id="GO:0000981">
    <property type="term" value="F:DNA-binding transcription factor activity, RNA polymerase II-specific"/>
    <property type="evidence" value="ECO:0007669"/>
    <property type="project" value="TreeGrafter"/>
</dbReference>
<keyword evidence="5" id="KW-0862">Zinc</keyword>
<proteinExistence type="predicted"/>
<accession>A0A9N9XQB0</accession>
<feature type="compositionally biased region" description="Low complexity" evidence="10">
    <location>
        <begin position="237"/>
        <end position="252"/>
    </location>
</feature>
<evidence type="ECO:0000256" key="10">
    <source>
        <dbReference type="SAM" id="MobiDB-lite"/>
    </source>
</evidence>
<dbReference type="SMART" id="SM00355">
    <property type="entry name" value="ZnF_C2H2"/>
    <property type="match status" value="4"/>
</dbReference>
<keyword evidence="6 9" id="KW-0238">DNA-binding</keyword>
<dbReference type="GO" id="GO:0005634">
    <property type="term" value="C:nucleus"/>
    <property type="evidence" value="ECO:0007669"/>
    <property type="project" value="UniProtKB-SubCell"/>
</dbReference>
<keyword evidence="4 8" id="KW-0863">Zinc-finger</keyword>
<reference evidence="13" key="1">
    <citation type="submission" date="2022-01" db="EMBL/GenBank/DDBJ databases">
        <authorList>
            <person name="King R."/>
        </authorList>
    </citation>
    <scope>NUCLEOTIDE SEQUENCE</scope>
</reference>
<dbReference type="AlphaFoldDB" id="A0A9N9XQB0"/>
<dbReference type="PROSITE" id="PS00028">
    <property type="entry name" value="ZINC_FINGER_C2H2_1"/>
    <property type="match status" value="4"/>
</dbReference>
<dbReference type="FunFam" id="3.30.160.60:FF:000870">
    <property type="entry name" value="zinc finger protein 197 isoform X1"/>
    <property type="match status" value="1"/>
</dbReference>
<evidence type="ECO:0000256" key="2">
    <source>
        <dbReference type="ARBA" id="ARBA00022723"/>
    </source>
</evidence>
<gene>
    <name evidence="13" type="ORF">PHYEVI_LOCUS9535</name>
</gene>
<dbReference type="PROSITE" id="PS50157">
    <property type="entry name" value="ZINC_FINGER_C2H2_2"/>
    <property type="match status" value="4"/>
</dbReference>
<organism evidence="13 14">
    <name type="scientific">Phyllotreta striolata</name>
    <name type="common">Striped flea beetle</name>
    <name type="synonym">Crioceris striolata</name>
    <dbReference type="NCBI Taxonomy" id="444603"/>
    <lineage>
        <taxon>Eukaryota</taxon>
        <taxon>Metazoa</taxon>
        <taxon>Ecdysozoa</taxon>
        <taxon>Arthropoda</taxon>
        <taxon>Hexapoda</taxon>
        <taxon>Insecta</taxon>
        <taxon>Pterygota</taxon>
        <taxon>Neoptera</taxon>
        <taxon>Endopterygota</taxon>
        <taxon>Coleoptera</taxon>
        <taxon>Polyphaga</taxon>
        <taxon>Cucujiformia</taxon>
        <taxon>Chrysomeloidea</taxon>
        <taxon>Chrysomelidae</taxon>
        <taxon>Galerucinae</taxon>
        <taxon>Alticini</taxon>
        <taxon>Phyllotreta</taxon>
    </lineage>
</organism>
<dbReference type="InterPro" id="IPR006612">
    <property type="entry name" value="THAP_Znf"/>
</dbReference>
<feature type="domain" description="THAP-type" evidence="12">
    <location>
        <begin position="1"/>
        <end position="91"/>
    </location>
</feature>
<evidence type="ECO:0000256" key="8">
    <source>
        <dbReference type="PROSITE-ProRule" id="PRU00042"/>
    </source>
</evidence>
<dbReference type="SUPFAM" id="SSF57667">
    <property type="entry name" value="beta-beta-alpha zinc fingers"/>
    <property type="match status" value="3"/>
</dbReference>
<evidence type="ECO:0000313" key="14">
    <source>
        <dbReference type="Proteomes" id="UP001153712"/>
    </source>
</evidence>
<dbReference type="Gene3D" id="3.30.160.60">
    <property type="entry name" value="Classic Zinc Finger"/>
    <property type="match status" value="4"/>
</dbReference>
<dbReference type="PANTHER" id="PTHR23235:SF142">
    <property type="entry name" value="ZINC FINGER PROTEIN 384"/>
    <property type="match status" value="1"/>
</dbReference>
<dbReference type="OrthoDB" id="8196774at2759"/>
<dbReference type="GO" id="GO:0000978">
    <property type="term" value="F:RNA polymerase II cis-regulatory region sequence-specific DNA binding"/>
    <property type="evidence" value="ECO:0007669"/>
    <property type="project" value="TreeGrafter"/>
</dbReference>
<dbReference type="InterPro" id="IPR036236">
    <property type="entry name" value="Znf_C2H2_sf"/>
</dbReference>
<dbReference type="Pfam" id="PF00096">
    <property type="entry name" value="zf-C2H2"/>
    <property type="match status" value="3"/>
</dbReference>
<dbReference type="FunFam" id="3.30.160.60:FF:000110">
    <property type="entry name" value="Zinc finger protein-like"/>
    <property type="match status" value="1"/>
</dbReference>
<sequence>MPYKWCFVQYCRNTTTRTPSKRFVAVPKDPARRKKWFEAIKREPEYERRKNSSLTCCEDHFDFKIDMENYLRYEMMGGPILLKKGVVPHIFDRPKPGDSTAKQRNLEESVYERLSTNGVIESKIEVGEQSIVDNNIKEEIHIKKELEEFDVDPFNVEFALTNIKEECGNSSSLSACEDSNLEVKIESEEQIEAVNENTNINISNFINKIKEEIKVKTEETSSNSNNETVIKEEIEETSSNNENDTSETSTDNETLKKHQNIRIRGIKYLCNICKKTFSQSSSLSRHMAIHGTEKYECNMCEKSFSLMSYLKRHRLHHTGEGKYQCNYCEKRFTQSSSLKNHLEIHVGEKKYHCKFCKKSFTLKDYMNRHLIIHNNEAKYRCTIKTNSPADVGNLKGKINYAFKKILHK</sequence>
<keyword evidence="14" id="KW-1185">Reference proteome</keyword>
<feature type="domain" description="C2H2-type" evidence="11">
    <location>
        <begin position="351"/>
        <end position="378"/>
    </location>
</feature>
<evidence type="ECO:0000259" key="11">
    <source>
        <dbReference type="PROSITE" id="PS50157"/>
    </source>
</evidence>
<comment type="subcellular location">
    <subcellularLocation>
        <location evidence="1">Nucleus</location>
    </subcellularLocation>
</comment>
<dbReference type="Pfam" id="PF05485">
    <property type="entry name" value="THAP"/>
    <property type="match status" value="1"/>
</dbReference>
<evidence type="ECO:0000256" key="3">
    <source>
        <dbReference type="ARBA" id="ARBA00022737"/>
    </source>
</evidence>
<dbReference type="SMART" id="SM00980">
    <property type="entry name" value="THAP"/>
    <property type="match status" value="1"/>
</dbReference>
<keyword evidence="2" id="KW-0479">Metal-binding</keyword>
<dbReference type="PROSITE" id="PS50950">
    <property type="entry name" value="ZF_THAP"/>
    <property type="match status" value="1"/>
</dbReference>
<feature type="domain" description="C2H2-type" evidence="11">
    <location>
        <begin position="268"/>
        <end position="295"/>
    </location>
</feature>
<feature type="domain" description="C2H2-type" evidence="11">
    <location>
        <begin position="323"/>
        <end position="350"/>
    </location>
</feature>
<evidence type="ECO:0000256" key="6">
    <source>
        <dbReference type="ARBA" id="ARBA00023125"/>
    </source>
</evidence>
<evidence type="ECO:0000313" key="13">
    <source>
        <dbReference type="EMBL" id="CAG9863237.1"/>
    </source>
</evidence>